<comment type="caution">
    <text evidence="12">The sequence shown here is derived from an EMBL/GenBank/DDBJ whole genome shotgun (WGS) entry which is preliminary data.</text>
</comment>
<dbReference type="GO" id="GO:0005524">
    <property type="term" value="F:ATP binding"/>
    <property type="evidence" value="ECO:0007669"/>
    <property type="project" value="UniProtKB-KW"/>
</dbReference>
<comment type="pathway">
    <text evidence="1 10">Amino-acid biosynthesis; L-lysine biosynthesis via DAP pathway; (S)-tetrahydrodipicolinate from L-aspartate: step 1/4.</text>
</comment>
<keyword evidence="4 8" id="KW-0547">Nucleotide-binding</keyword>
<reference evidence="12 13" key="1">
    <citation type="submission" date="2020-10" db="EMBL/GenBank/DDBJ databases">
        <title>Connecting structure to function with the recovery of over 1000 high-quality activated sludge metagenome-assembled genomes encoding full-length rRNA genes using long-read sequencing.</title>
        <authorList>
            <person name="Singleton C.M."/>
            <person name="Petriglieri F."/>
            <person name="Kristensen J.M."/>
            <person name="Kirkegaard R.H."/>
            <person name="Michaelsen T.Y."/>
            <person name="Andersen M.H."/>
            <person name="Karst S.M."/>
            <person name="Dueholm M.S."/>
            <person name="Nielsen P.H."/>
            <person name="Albertsen M."/>
        </authorList>
    </citation>
    <scope>NUCLEOTIDE SEQUENCE [LARGE SCALE GENOMIC DNA]</scope>
    <source>
        <strain evidence="12">Ribe_18-Q3-R11-54_MAXAC.273</strain>
    </source>
</reference>
<dbReference type="Gene3D" id="1.20.120.1320">
    <property type="entry name" value="Aspartokinase, catalytic domain"/>
    <property type="match status" value="1"/>
</dbReference>
<keyword evidence="10" id="KW-0028">Amino-acid biosynthesis</keyword>
<evidence type="ECO:0000259" key="11">
    <source>
        <dbReference type="Pfam" id="PF00696"/>
    </source>
</evidence>
<name>A0A9D7XS11_9BACT</name>
<protein>
    <recommendedName>
        <fullName evidence="9">Aspartokinase</fullName>
        <ecNumber evidence="9">2.7.2.4</ecNumber>
    </recommendedName>
</protein>
<evidence type="ECO:0000313" key="13">
    <source>
        <dbReference type="Proteomes" id="UP000808337"/>
    </source>
</evidence>
<feature type="binding site" evidence="8">
    <location>
        <begin position="263"/>
        <end position="264"/>
    </location>
    <ligand>
        <name>ATP</name>
        <dbReference type="ChEBI" id="CHEBI:30616"/>
    </ligand>
</feature>
<dbReference type="EMBL" id="JADKGY010000001">
    <property type="protein sequence ID" value="MBK9981267.1"/>
    <property type="molecule type" value="Genomic_DNA"/>
</dbReference>
<comment type="pathway">
    <text evidence="10">Amino-acid biosynthesis; L-methionine biosynthesis via de novo pathway; L-homoserine from L-aspartate: step 1/3.</text>
</comment>
<dbReference type="InterPro" id="IPR001048">
    <property type="entry name" value="Asp/Glu/Uridylate_kinase"/>
</dbReference>
<keyword evidence="6 8" id="KW-0067">ATP-binding</keyword>
<accession>A0A9D7XS11</accession>
<dbReference type="InterPro" id="IPR001341">
    <property type="entry name" value="Asp_kinase"/>
</dbReference>
<proteinExistence type="inferred from homology"/>
<dbReference type="Proteomes" id="UP000808337">
    <property type="component" value="Unassembled WGS sequence"/>
</dbReference>
<evidence type="ECO:0000256" key="2">
    <source>
        <dbReference type="ARBA" id="ARBA00010122"/>
    </source>
</evidence>
<dbReference type="InterPro" id="IPR005260">
    <property type="entry name" value="Asp_kin_monofn"/>
</dbReference>
<comment type="pathway">
    <text evidence="10">Amino-acid biosynthesis; L-threonine biosynthesis; L-threonine from L-aspartate: step 1/5.</text>
</comment>
<dbReference type="InterPro" id="IPR036393">
    <property type="entry name" value="AceGlu_kinase-like_sf"/>
</dbReference>
<dbReference type="SUPFAM" id="SSF53633">
    <property type="entry name" value="Carbamate kinase-like"/>
    <property type="match status" value="1"/>
</dbReference>
<dbReference type="GO" id="GO:0005829">
    <property type="term" value="C:cytosol"/>
    <property type="evidence" value="ECO:0007669"/>
    <property type="project" value="TreeGrafter"/>
</dbReference>
<dbReference type="InterPro" id="IPR042199">
    <property type="entry name" value="AsparK_Bifunc_asparK/hSer_DH"/>
</dbReference>
<evidence type="ECO:0000256" key="3">
    <source>
        <dbReference type="ARBA" id="ARBA00022679"/>
    </source>
</evidence>
<evidence type="ECO:0000256" key="4">
    <source>
        <dbReference type="ARBA" id="ARBA00022741"/>
    </source>
</evidence>
<dbReference type="GO" id="GO:0004072">
    <property type="term" value="F:aspartate kinase activity"/>
    <property type="evidence" value="ECO:0007669"/>
    <property type="project" value="UniProtKB-EC"/>
</dbReference>
<gene>
    <name evidence="12" type="ORF">IPP15_02380</name>
</gene>
<dbReference type="GO" id="GO:0009089">
    <property type="term" value="P:lysine biosynthetic process via diaminopimelate"/>
    <property type="evidence" value="ECO:0007669"/>
    <property type="project" value="InterPro"/>
</dbReference>
<comment type="catalytic activity">
    <reaction evidence="7 9">
        <text>L-aspartate + ATP = 4-phospho-L-aspartate + ADP</text>
        <dbReference type="Rhea" id="RHEA:23776"/>
        <dbReference type="ChEBI" id="CHEBI:29991"/>
        <dbReference type="ChEBI" id="CHEBI:30616"/>
        <dbReference type="ChEBI" id="CHEBI:57535"/>
        <dbReference type="ChEBI" id="CHEBI:456216"/>
        <dbReference type="EC" id="2.7.2.4"/>
    </reaction>
</comment>
<evidence type="ECO:0000256" key="6">
    <source>
        <dbReference type="ARBA" id="ARBA00022840"/>
    </source>
</evidence>
<feature type="domain" description="Aspartate/glutamate/uridylate kinase" evidence="11">
    <location>
        <begin position="6"/>
        <end position="283"/>
    </location>
</feature>
<evidence type="ECO:0000256" key="9">
    <source>
        <dbReference type="RuleBase" id="RU003448"/>
    </source>
</evidence>
<sequence length="425" mass="48583">MNRIEVYKFGGASVKDAEAIKNVGLILQSTPQRPLVVVISAMGKTTNALEAIIKAHYNDPANLPTLVDQLKVYHEDVARSLLHGQEQSLLNDLHDLWVELNWILEDDPHPNYNYHYDQIIVFGELASTKIVSAYLEMQKIDHQWLDARSFIKTDSEFREARIQWEQTQSAIDTFVRDALHNEGMVITQGFIGSTPYNESTTLGREGSDYTAAVLAYALDASSVTIWKDVPGIMTADPKRFDKVARLEEISYNEAIEMTYYGAKVIHPKTIKPLQNKDIPLFVRPFDQPSLFGTKISSTETHFLPPIIVVEPEQVLLQISTRDFSFVAEEHLSEIFNHISRHRIKVNMMRNTAVSFIICVKNETDKLDKLKNDLEQSFHITMEVGLDLITVRHANQGVMDQLRRGKEIILEEKFGDTDRMIVKEWK</sequence>
<evidence type="ECO:0000256" key="7">
    <source>
        <dbReference type="ARBA" id="ARBA00047872"/>
    </source>
</evidence>
<evidence type="ECO:0000256" key="1">
    <source>
        <dbReference type="ARBA" id="ARBA00004766"/>
    </source>
</evidence>
<dbReference type="Gene3D" id="3.40.1160.10">
    <property type="entry name" value="Acetylglutamate kinase-like"/>
    <property type="match status" value="1"/>
</dbReference>
<dbReference type="GO" id="GO:0009090">
    <property type="term" value="P:homoserine biosynthetic process"/>
    <property type="evidence" value="ECO:0007669"/>
    <property type="project" value="TreeGrafter"/>
</dbReference>
<dbReference type="EC" id="2.7.2.4" evidence="9"/>
<dbReference type="PANTHER" id="PTHR21499:SF59">
    <property type="entry name" value="ASPARTOKINASE"/>
    <property type="match status" value="1"/>
</dbReference>
<evidence type="ECO:0000313" key="12">
    <source>
        <dbReference type="EMBL" id="MBK9981267.1"/>
    </source>
</evidence>
<organism evidence="12 13">
    <name type="scientific">Candidatus Opimibacter skivensis</name>
    <dbReference type="NCBI Taxonomy" id="2982028"/>
    <lineage>
        <taxon>Bacteria</taxon>
        <taxon>Pseudomonadati</taxon>
        <taxon>Bacteroidota</taxon>
        <taxon>Saprospiria</taxon>
        <taxon>Saprospirales</taxon>
        <taxon>Saprospiraceae</taxon>
        <taxon>Candidatus Opimibacter</taxon>
    </lineage>
</organism>
<dbReference type="NCBIfam" id="TIGR00657">
    <property type="entry name" value="asp_kinases"/>
    <property type="match status" value="1"/>
</dbReference>
<evidence type="ECO:0000256" key="10">
    <source>
        <dbReference type="RuleBase" id="RU004249"/>
    </source>
</evidence>
<dbReference type="PIRSF" id="PIRSF000726">
    <property type="entry name" value="Asp_kin"/>
    <property type="match status" value="1"/>
</dbReference>
<dbReference type="Pfam" id="PF00696">
    <property type="entry name" value="AA_kinase"/>
    <property type="match status" value="1"/>
</dbReference>
<evidence type="ECO:0000256" key="5">
    <source>
        <dbReference type="ARBA" id="ARBA00022777"/>
    </source>
</evidence>
<keyword evidence="5 9" id="KW-0418">Kinase</keyword>
<evidence type="ECO:0000256" key="8">
    <source>
        <dbReference type="PIRSR" id="PIRSR000726-1"/>
    </source>
</evidence>
<dbReference type="PANTHER" id="PTHR21499">
    <property type="entry name" value="ASPARTATE KINASE"/>
    <property type="match status" value="1"/>
</dbReference>
<comment type="similarity">
    <text evidence="2 9">Belongs to the aspartokinase family.</text>
</comment>
<keyword evidence="3 9" id="KW-0808">Transferase</keyword>
<dbReference type="AlphaFoldDB" id="A0A9D7XS11"/>